<dbReference type="InterPro" id="IPR036901">
    <property type="entry name" value="Asp/Orn_carbamoylTrfase_sf"/>
</dbReference>
<dbReference type="PANTHER" id="PTHR45753">
    <property type="entry name" value="ORNITHINE CARBAMOYLTRANSFERASE, MITOCHONDRIAL"/>
    <property type="match status" value="1"/>
</dbReference>
<feature type="binding site" evidence="7">
    <location>
        <position position="48"/>
    </location>
    <ligand>
        <name>carbamoyl phosphate</name>
        <dbReference type="ChEBI" id="CHEBI:58228"/>
    </ligand>
</feature>
<evidence type="ECO:0000259" key="8">
    <source>
        <dbReference type="Pfam" id="PF00185"/>
    </source>
</evidence>
<protein>
    <recommendedName>
        <fullName evidence="7">Aspartate carbamoyltransferase</fullName>
        <ecNumber evidence="7">2.1.3.2</ecNumber>
    </recommendedName>
    <alternativeName>
        <fullName evidence="7">Aspartate transcarbamylase</fullName>
        <shortName evidence="7">ATCase</shortName>
    </alternativeName>
</protein>
<feature type="domain" description="Aspartate/ornithine carbamoyltransferase Asp/Orn-binding" evidence="8">
    <location>
        <begin position="145"/>
        <end position="285"/>
    </location>
</feature>
<organism evidence="10 11">
    <name type="scientific">Lentibacillus halophilus</name>
    <dbReference type="NCBI Taxonomy" id="295065"/>
    <lineage>
        <taxon>Bacteria</taxon>
        <taxon>Bacillati</taxon>
        <taxon>Bacillota</taxon>
        <taxon>Bacilli</taxon>
        <taxon>Bacillales</taxon>
        <taxon>Bacillaceae</taxon>
        <taxon>Lentibacillus</taxon>
    </lineage>
</organism>
<evidence type="ECO:0000256" key="4">
    <source>
        <dbReference type="ARBA" id="ARBA00022975"/>
    </source>
</evidence>
<sequence length="295" mass="32823">MQHFLSVNDLSSNAIHSILQRAEEVGNNPSPNAKGYFAANLFFEPSTRTKTSFLVAEKKLGMETLDLQTNTSSMSKGESLYDTARTYEAVGADLLVIRHCQDTWYDQLSGNISIPLINAGSGKKDHPTQCMLDLLTIKQEFGAFKGLNVAIAGDIKHSRVAYSHASALRTMGANVYFVEVPGFKDETLGIPYVTMDEACEMCDVLMLLRIQHERHGLSAYDTSSYLADYGLTMERERNMQNHAIILHPAPVNRGVEMDTRLVECDRSRIFKQMENGVPVRMAIIQRLLDEGGGIL</sequence>
<feature type="binding site" evidence="7">
    <location>
        <position position="49"/>
    </location>
    <ligand>
        <name>carbamoyl phosphate</name>
        <dbReference type="ChEBI" id="CHEBI:58228"/>
    </ligand>
</feature>
<comment type="catalytic activity">
    <reaction evidence="6 7">
        <text>carbamoyl phosphate + L-aspartate = N-carbamoyl-L-aspartate + phosphate + H(+)</text>
        <dbReference type="Rhea" id="RHEA:20013"/>
        <dbReference type="ChEBI" id="CHEBI:15378"/>
        <dbReference type="ChEBI" id="CHEBI:29991"/>
        <dbReference type="ChEBI" id="CHEBI:32814"/>
        <dbReference type="ChEBI" id="CHEBI:43474"/>
        <dbReference type="ChEBI" id="CHEBI:58228"/>
        <dbReference type="EC" id="2.1.3.2"/>
    </reaction>
</comment>
<dbReference type="InterPro" id="IPR002082">
    <property type="entry name" value="Asp_carbamoyltransf"/>
</dbReference>
<feature type="binding site" evidence="7">
    <location>
        <position position="250"/>
    </location>
    <ligand>
        <name>carbamoyl phosphate</name>
        <dbReference type="ChEBI" id="CHEBI:58228"/>
    </ligand>
</feature>
<evidence type="ECO:0000259" key="9">
    <source>
        <dbReference type="Pfam" id="PF02729"/>
    </source>
</evidence>
<dbReference type="NCBIfam" id="NF002032">
    <property type="entry name" value="PRK00856.1"/>
    <property type="match status" value="1"/>
</dbReference>
<comment type="subunit">
    <text evidence="7">Heterododecamer (2C3:3R2) of six catalytic PyrB chains organized as two trimers (C3), and six regulatory PyrI chains organized as three dimers (R2).</text>
</comment>
<dbReference type="PRINTS" id="PR00101">
    <property type="entry name" value="ATCASE"/>
</dbReference>
<evidence type="ECO:0000313" key="11">
    <source>
        <dbReference type="Proteomes" id="UP001501459"/>
    </source>
</evidence>
<proteinExistence type="inferred from homology"/>
<dbReference type="SUPFAM" id="SSF53671">
    <property type="entry name" value="Aspartate/ornithine carbamoyltransferase"/>
    <property type="match status" value="1"/>
</dbReference>
<dbReference type="Pfam" id="PF02729">
    <property type="entry name" value="OTCace_N"/>
    <property type="match status" value="1"/>
</dbReference>
<dbReference type="HAMAP" id="MF_00001">
    <property type="entry name" value="Asp_carb_tr"/>
    <property type="match status" value="1"/>
</dbReference>
<evidence type="ECO:0000313" key="10">
    <source>
        <dbReference type="EMBL" id="GAA0445721.1"/>
    </source>
</evidence>
<feature type="binding site" evidence="7">
    <location>
        <position position="98"/>
    </location>
    <ligand>
        <name>carbamoyl phosphate</name>
        <dbReference type="ChEBI" id="CHEBI:58228"/>
    </ligand>
</feature>
<feature type="binding site" evidence="7">
    <location>
        <position position="76"/>
    </location>
    <ligand>
        <name>L-aspartate</name>
        <dbReference type="ChEBI" id="CHEBI:29991"/>
    </ligand>
</feature>
<comment type="function">
    <text evidence="5 7">Catalyzes the condensation of carbamoyl phosphate and aspartate to form carbamoyl aspartate and inorganic phosphate, the committed step in the de novo pyrimidine nucleotide biosynthesis pathway.</text>
</comment>
<dbReference type="NCBIfam" id="TIGR00670">
    <property type="entry name" value="asp_carb_tr"/>
    <property type="match status" value="1"/>
</dbReference>
<dbReference type="Proteomes" id="UP001501459">
    <property type="component" value="Unassembled WGS sequence"/>
</dbReference>
<dbReference type="EMBL" id="BAAADM010000054">
    <property type="protein sequence ID" value="GAA0445721.1"/>
    <property type="molecule type" value="Genomic_DNA"/>
</dbReference>
<reference evidence="11" key="1">
    <citation type="journal article" date="2019" name="Int. J. Syst. Evol. Microbiol.">
        <title>The Global Catalogue of Microorganisms (GCM) 10K type strain sequencing project: providing services to taxonomists for standard genome sequencing and annotation.</title>
        <authorList>
            <consortium name="The Broad Institute Genomics Platform"/>
            <consortium name="The Broad Institute Genome Sequencing Center for Infectious Disease"/>
            <person name="Wu L."/>
            <person name="Ma J."/>
        </authorList>
    </citation>
    <scope>NUCLEOTIDE SEQUENCE [LARGE SCALE GENOMIC DNA]</scope>
    <source>
        <strain evidence="11">JCM 12149</strain>
    </source>
</reference>
<feature type="binding site" evidence="7">
    <location>
        <position position="209"/>
    </location>
    <ligand>
        <name>L-aspartate</name>
        <dbReference type="ChEBI" id="CHEBI:29991"/>
    </ligand>
</feature>
<comment type="caution">
    <text evidence="10">The sequence shown here is derived from an EMBL/GenBank/DDBJ whole genome shotgun (WGS) entry which is preliminary data.</text>
</comment>
<comment type="similarity">
    <text evidence="2 7">Belongs to the aspartate/ornithine carbamoyltransferase superfamily. ATCase family.</text>
</comment>
<dbReference type="Pfam" id="PF00185">
    <property type="entry name" value="OTCace"/>
    <property type="match status" value="1"/>
</dbReference>
<dbReference type="RefSeq" id="WP_343753503.1">
    <property type="nucleotide sequence ID" value="NZ_BAAADM010000054.1"/>
</dbReference>
<evidence type="ECO:0000256" key="1">
    <source>
        <dbReference type="ARBA" id="ARBA00004852"/>
    </source>
</evidence>
<keyword evidence="4 7" id="KW-0665">Pyrimidine biosynthesis</keyword>
<evidence type="ECO:0000256" key="3">
    <source>
        <dbReference type="ARBA" id="ARBA00022679"/>
    </source>
</evidence>
<dbReference type="PRINTS" id="PR00100">
    <property type="entry name" value="AOTCASE"/>
</dbReference>
<evidence type="ECO:0000256" key="2">
    <source>
        <dbReference type="ARBA" id="ARBA00008896"/>
    </source>
</evidence>
<dbReference type="InterPro" id="IPR006131">
    <property type="entry name" value="Asp_carbamoyltransf_Asp/Orn-bd"/>
</dbReference>
<name>A0ABP3JC36_9BACI</name>
<comment type="pathway">
    <text evidence="1 7">Pyrimidine metabolism; UMP biosynthesis via de novo pathway; (S)-dihydroorotate from bicarbonate: step 2/3.</text>
</comment>
<dbReference type="PANTHER" id="PTHR45753:SF6">
    <property type="entry name" value="ASPARTATE CARBAMOYLTRANSFERASE"/>
    <property type="match status" value="1"/>
</dbReference>
<evidence type="ECO:0000256" key="6">
    <source>
        <dbReference type="ARBA" id="ARBA00048859"/>
    </source>
</evidence>
<keyword evidence="11" id="KW-1185">Reference proteome</keyword>
<feature type="binding site" evidence="7">
    <location>
        <position position="129"/>
    </location>
    <ligand>
        <name>carbamoyl phosphate</name>
        <dbReference type="ChEBI" id="CHEBI:58228"/>
    </ligand>
</feature>
<gene>
    <name evidence="7" type="primary">pyrB</name>
    <name evidence="10" type="ORF">GCM10008983_24200</name>
</gene>
<feature type="binding site" evidence="7">
    <location>
        <position position="159"/>
    </location>
    <ligand>
        <name>L-aspartate</name>
        <dbReference type="ChEBI" id="CHEBI:29991"/>
    </ligand>
</feature>
<dbReference type="PROSITE" id="PS00097">
    <property type="entry name" value="CARBAMOYLTRANSFERASE"/>
    <property type="match status" value="1"/>
</dbReference>
<feature type="binding site" evidence="7">
    <location>
        <position position="126"/>
    </location>
    <ligand>
        <name>carbamoyl phosphate</name>
        <dbReference type="ChEBI" id="CHEBI:58228"/>
    </ligand>
</feature>
<dbReference type="InterPro" id="IPR006130">
    <property type="entry name" value="Asp/Orn_carbamoylTrfase"/>
</dbReference>
<feature type="domain" description="Aspartate/ornithine carbamoyltransferase carbamoyl-P binding" evidence="9">
    <location>
        <begin position="2"/>
        <end position="139"/>
    </location>
</feature>
<dbReference type="Gene3D" id="3.40.50.1370">
    <property type="entry name" value="Aspartate/ornithine carbamoyltransferase"/>
    <property type="match status" value="2"/>
</dbReference>
<evidence type="ECO:0000256" key="5">
    <source>
        <dbReference type="ARBA" id="ARBA00043884"/>
    </source>
</evidence>
<dbReference type="EC" id="2.1.3.2" evidence="7"/>
<accession>A0ABP3JC36</accession>
<keyword evidence="3 7" id="KW-0808">Transferase</keyword>
<feature type="binding site" evidence="7">
    <location>
        <position position="249"/>
    </location>
    <ligand>
        <name>carbamoyl phosphate</name>
        <dbReference type="ChEBI" id="CHEBI:58228"/>
    </ligand>
</feature>
<dbReference type="InterPro" id="IPR006132">
    <property type="entry name" value="Asp/Orn_carbamoyltranf_P-bd"/>
</dbReference>
<evidence type="ECO:0000256" key="7">
    <source>
        <dbReference type="HAMAP-Rule" id="MF_00001"/>
    </source>
</evidence>